<dbReference type="CDD" id="cd02947">
    <property type="entry name" value="TRX_family"/>
    <property type="match status" value="1"/>
</dbReference>
<reference evidence="3 4" key="1">
    <citation type="submission" date="2016-02" db="EMBL/GenBank/DDBJ databases">
        <authorList>
            <consortium name="Pathogen Informatics"/>
        </authorList>
    </citation>
    <scope>NUCLEOTIDE SEQUENCE [LARGE SCALE GENOMIC DNA]</scope>
    <source>
        <strain evidence="3 4">LSS52</strain>
    </source>
</reference>
<dbReference type="InterPro" id="IPR036249">
    <property type="entry name" value="Thioredoxin-like_sf"/>
</dbReference>
<dbReference type="RefSeq" id="WP_052804973.1">
    <property type="nucleotide sequence ID" value="NZ_CEDY01000016.1"/>
</dbReference>
<keyword evidence="2" id="KW-0472">Membrane</keyword>
<dbReference type="SUPFAM" id="SSF52833">
    <property type="entry name" value="Thioredoxin-like"/>
    <property type="match status" value="1"/>
</dbReference>
<dbReference type="EMBL" id="FIHA01000010">
    <property type="protein sequence ID" value="CYU74235.1"/>
    <property type="molecule type" value="Genomic_DNA"/>
</dbReference>
<evidence type="ECO:0000313" key="3">
    <source>
        <dbReference type="EMBL" id="CYU74235.1"/>
    </source>
</evidence>
<evidence type="ECO:0000313" key="4">
    <source>
        <dbReference type="Proteomes" id="UP000072794"/>
    </source>
</evidence>
<evidence type="ECO:0000256" key="2">
    <source>
        <dbReference type="SAM" id="Phobius"/>
    </source>
</evidence>
<evidence type="ECO:0000256" key="1">
    <source>
        <dbReference type="SAM" id="MobiDB-lite"/>
    </source>
</evidence>
<keyword evidence="2" id="KW-0812">Transmembrane</keyword>
<gene>
    <name evidence="3" type="ORF">ERS132414_00695</name>
</gene>
<dbReference type="AlphaFoldDB" id="A0A123SZY6"/>
<keyword evidence="2" id="KW-1133">Transmembrane helix</keyword>
<accession>A0A123SZY6</accession>
<feature type="region of interest" description="Disordered" evidence="1">
    <location>
        <begin position="208"/>
        <end position="235"/>
    </location>
</feature>
<dbReference type="InterPro" id="IPR046698">
    <property type="entry name" value="PedC-like"/>
</dbReference>
<feature type="region of interest" description="Disordered" evidence="1">
    <location>
        <begin position="30"/>
        <end position="72"/>
    </location>
</feature>
<proteinExistence type="predicted"/>
<protein>
    <submittedName>
        <fullName evidence="3">Immunity modification protein</fullName>
    </submittedName>
</protein>
<dbReference type="Pfam" id="PF20207">
    <property type="entry name" value="DUF6568"/>
    <property type="match status" value="1"/>
</dbReference>
<organism evidence="3 4">
    <name type="scientific">Streptococcus suis</name>
    <dbReference type="NCBI Taxonomy" id="1307"/>
    <lineage>
        <taxon>Bacteria</taxon>
        <taxon>Bacillati</taxon>
        <taxon>Bacillota</taxon>
        <taxon>Bacilli</taxon>
        <taxon>Lactobacillales</taxon>
        <taxon>Streptococcaceae</taxon>
        <taxon>Streptococcus</taxon>
    </lineage>
</organism>
<feature type="compositionally biased region" description="Polar residues" evidence="1">
    <location>
        <begin position="264"/>
        <end position="276"/>
    </location>
</feature>
<dbReference type="Gene3D" id="3.40.30.10">
    <property type="entry name" value="Glutaredoxin"/>
    <property type="match status" value="1"/>
</dbReference>
<name>A0A123SZY6_STRSU</name>
<feature type="region of interest" description="Disordered" evidence="1">
    <location>
        <begin position="249"/>
        <end position="276"/>
    </location>
</feature>
<dbReference type="Proteomes" id="UP000072794">
    <property type="component" value="Unassembled WGS sequence"/>
</dbReference>
<sequence length="363" mass="39180">MKKNLLASSLVCTIVLTSLQGSVIQAETTGQADSSPVVTEVVQPTEEKEGTAPTSETEETAETTGSSSTVNEEVSQAVEISLEDYLETVAAFQKIDIGAVRAAFTEDNQEHLLYFGRGTCYYCRQFSPELKNLHQLTGGKIEYYDTAGDDFDDSAKEFLFKEVGIPGTPTILYIKNGQVLAGWVGGGISAQELYDYFYLGKTPPQLVAGEEEQAPSTAEEQVPLETTPQEVPQGEQAFQDRQEIPKEEGSLQEVEMAPKDIKPSQKSQEASKNEVANQMKQAEVLEGEMDASLLELTTPTPSGVSAVRQVKPVLPTSPAQSAGTKILPKTGEASSEIGWPMGLLTLMLALVIQGLAIIHKEAE</sequence>
<feature type="transmembrane region" description="Helical" evidence="2">
    <location>
        <begin position="337"/>
        <end position="358"/>
    </location>
</feature>
<feature type="compositionally biased region" description="Polar residues" evidence="1">
    <location>
        <begin position="214"/>
        <end position="230"/>
    </location>
</feature>